<dbReference type="KEGG" id="lyd:D7I47_09430"/>
<dbReference type="OrthoDB" id="5103001at2"/>
<gene>
    <name evidence="2" type="ORF">D7I47_09430</name>
</gene>
<feature type="transmembrane region" description="Helical" evidence="1">
    <location>
        <begin position="110"/>
        <end position="129"/>
    </location>
</feature>
<proteinExistence type="predicted"/>
<keyword evidence="1" id="KW-1133">Transmembrane helix</keyword>
<dbReference type="AlphaFoldDB" id="A0A387B489"/>
<feature type="transmembrane region" description="Helical" evidence="1">
    <location>
        <begin position="57"/>
        <end position="76"/>
    </location>
</feature>
<evidence type="ECO:0000256" key="1">
    <source>
        <dbReference type="SAM" id="Phobius"/>
    </source>
</evidence>
<dbReference type="Proteomes" id="UP000278886">
    <property type="component" value="Chromosome"/>
</dbReference>
<reference evidence="3" key="1">
    <citation type="submission" date="2018-09" db="EMBL/GenBank/DDBJ databases">
        <title>Genome sequencing of strain 2DFWR-13.</title>
        <authorList>
            <person name="Heo J."/>
            <person name="Kim S.-J."/>
            <person name="Kwon S.-W."/>
        </authorList>
    </citation>
    <scope>NUCLEOTIDE SEQUENCE [LARGE SCALE GENOMIC DNA]</scope>
    <source>
        <strain evidence="3">2DFWR-13</strain>
    </source>
</reference>
<dbReference type="RefSeq" id="WP_120762801.1">
    <property type="nucleotide sequence ID" value="NZ_CP032630.1"/>
</dbReference>
<feature type="transmembrane region" description="Helical" evidence="1">
    <location>
        <begin position="135"/>
        <end position="154"/>
    </location>
</feature>
<protein>
    <submittedName>
        <fullName evidence="2">Uncharacterized protein</fullName>
    </submittedName>
</protein>
<keyword evidence="1" id="KW-0812">Transmembrane</keyword>
<feature type="transmembrane region" description="Helical" evidence="1">
    <location>
        <begin position="82"/>
        <end position="103"/>
    </location>
</feature>
<name>A0A387B489_9MICO</name>
<feature type="transmembrane region" description="Helical" evidence="1">
    <location>
        <begin position="26"/>
        <end position="45"/>
    </location>
</feature>
<evidence type="ECO:0000313" key="2">
    <source>
        <dbReference type="EMBL" id="AYF98454.1"/>
    </source>
</evidence>
<sequence>MSTRPGSAIRLAARDVDPMSWFTGPYVPLVFAVFVIVYGGLLSALTWNASAWPAMQLIGVALCAIACLLIQLLTSLRNRFDWQLGVIAVVVGGAGLVVSAFGYSRSVFAIELWWAPFCYSIVIACLAPYLAPWRIFAYGIAALVSFVPLAFLIVDARVPEWGSVSVFVIIASPVAVAIAAATSFAYSVVHQMLPIVDNRSSAIVSEALDPDPEDEAAERASLAGYTARAVPFLHTIAERGTVQPADRALAGELARYLRDDLVSRSDLAWLGLRADDRRVVVVDPERRADRMRTAQRTAVRDLVRAVLDDPGTDATTVFMELRAQDDGSTAVAITLDTELPEGRRVRHLAPYYFNLRGEAKDLRLGRSRLSFRLPPDGEA</sequence>
<dbReference type="EMBL" id="CP032630">
    <property type="protein sequence ID" value="AYF98454.1"/>
    <property type="molecule type" value="Genomic_DNA"/>
</dbReference>
<accession>A0A387B489</accession>
<keyword evidence="3" id="KW-1185">Reference proteome</keyword>
<feature type="transmembrane region" description="Helical" evidence="1">
    <location>
        <begin position="166"/>
        <end position="189"/>
    </location>
</feature>
<evidence type="ECO:0000313" key="3">
    <source>
        <dbReference type="Proteomes" id="UP000278886"/>
    </source>
</evidence>
<keyword evidence="1" id="KW-0472">Membrane</keyword>
<organism evidence="2 3">
    <name type="scientific">Protaetiibacter intestinalis</name>
    <dbReference type="NCBI Taxonomy" id="2419774"/>
    <lineage>
        <taxon>Bacteria</taxon>
        <taxon>Bacillati</taxon>
        <taxon>Actinomycetota</taxon>
        <taxon>Actinomycetes</taxon>
        <taxon>Micrococcales</taxon>
        <taxon>Microbacteriaceae</taxon>
        <taxon>Protaetiibacter</taxon>
    </lineage>
</organism>